<keyword evidence="3" id="KW-0539">Nucleus</keyword>
<dbReference type="Proteomes" id="UP000242877">
    <property type="component" value="Unassembled WGS sequence"/>
</dbReference>
<feature type="compositionally biased region" description="Low complexity" evidence="4">
    <location>
        <begin position="231"/>
        <end position="249"/>
    </location>
</feature>
<dbReference type="AlphaFoldDB" id="A0A168C6J6"/>
<evidence type="ECO:0000313" key="6">
    <source>
        <dbReference type="EMBL" id="KZZ96205.1"/>
    </source>
</evidence>
<dbReference type="Pfam" id="PF00385">
    <property type="entry name" value="Chromo"/>
    <property type="match status" value="1"/>
</dbReference>
<comment type="caution">
    <text evidence="6">The sequence shown here is derived from an EMBL/GenBank/DDBJ whole genome shotgun (WGS) entry which is preliminary data.</text>
</comment>
<dbReference type="VEuPathDB" id="FungiDB:AAP_00978"/>
<feature type="compositionally biased region" description="Basic residues" evidence="4">
    <location>
        <begin position="212"/>
        <end position="221"/>
    </location>
</feature>
<protein>
    <submittedName>
        <fullName evidence="6">Chromo domain-like protein</fullName>
    </submittedName>
</protein>
<sequence length="366" mass="40594">MGESISPTKSDPALSSKVAITTSQTPVSNTEGCVTAGDIVPELNKELGVASTSPSAKRKATESSEGRSPKRLHLDDLPDVDPFQGDLVAEIQEYLTSQENEEAQRLTQNGRASAVSEDHASSFMIKETSDEVHGIGQADKPAHEDTTTESTPAETKKSESAFKTDGPEPPTTTSEDISRTSHANHTETPENDLDLEHEHEHEPEQEKSAKSSVRRSARAKTGRQTEKPSRSSRAARSSRSQQAFASGARTTRANSRVQTRSRTQKQPEPKSAALSQRMRRAKPQKSKKNEDEVYEVEAIIDHKDSRRGVLKRPYRYYLVHWKGYPKDEATWEPAKFLVNAKEAVDQYLQIAEKKAATSRTRSRTRS</sequence>
<dbReference type="PROSITE" id="PS50013">
    <property type="entry name" value="CHROMO_2"/>
    <property type="match status" value="1"/>
</dbReference>
<gene>
    <name evidence="6" type="ORF">AAP_00978</name>
</gene>
<organism evidence="6 7">
    <name type="scientific">Ascosphaera apis ARSEF 7405</name>
    <dbReference type="NCBI Taxonomy" id="392613"/>
    <lineage>
        <taxon>Eukaryota</taxon>
        <taxon>Fungi</taxon>
        <taxon>Dikarya</taxon>
        <taxon>Ascomycota</taxon>
        <taxon>Pezizomycotina</taxon>
        <taxon>Eurotiomycetes</taxon>
        <taxon>Eurotiomycetidae</taxon>
        <taxon>Onygenales</taxon>
        <taxon>Ascosphaeraceae</taxon>
        <taxon>Ascosphaera</taxon>
    </lineage>
</organism>
<evidence type="ECO:0000256" key="1">
    <source>
        <dbReference type="ARBA" id="ARBA00004123"/>
    </source>
</evidence>
<dbReference type="InterPro" id="IPR016197">
    <property type="entry name" value="Chromo-like_dom_sf"/>
</dbReference>
<dbReference type="PANTHER" id="PTHR22812">
    <property type="entry name" value="CHROMOBOX PROTEIN"/>
    <property type="match status" value="1"/>
</dbReference>
<dbReference type="SMART" id="SM00298">
    <property type="entry name" value="CHROMO"/>
    <property type="match status" value="1"/>
</dbReference>
<dbReference type="Gene3D" id="2.40.50.40">
    <property type="match status" value="1"/>
</dbReference>
<dbReference type="OrthoDB" id="5427872at2759"/>
<evidence type="ECO:0000313" key="7">
    <source>
        <dbReference type="Proteomes" id="UP000242877"/>
    </source>
</evidence>
<feature type="compositionally biased region" description="Basic and acidic residues" evidence="4">
    <location>
        <begin position="176"/>
        <end position="209"/>
    </location>
</feature>
<evidence type="ECO:0000259" key="5">
    <source>
        <dbReference type="PROSITE" id="PS50013"/>
    </source>
</evidence>
<name>A0A168C6J6_9EURO</name>
<comment type="subunit">
    <text evidence="2">Component of the NuA4 histone acetyltransferase complex.</text>
</comment>
<accession>A0A168C6J6</accession>
<keyword evidence="7" id="KW-1185">Reference proteome</keyword>
<dbReference type="InterPro" id="IPR023780">
    <property type="entry name" value="Chromo_domain"/>
</dbReference>
<feature type="domain" description="Chromo" evidence="5">
    <location>
        <begin position="294"/>
        <end position="359"/>
    </location>
</feature>
<feature type="region of interest" description="Disordered" evidence="4">
    <location>
        <begin position="94"/>
        <end position="292"/>
    </location>
</feature>
<feature type="compositionally biased region" description="Basic residues" evidence="4">
    <location>
        <begin position="277"/>
        <end position="286"/>
    </location>
</feature>
<reference evidence="6 7" key="1">
    <citation type="journal article" date="2016" name="Genome Biol. Evol.">
        <title>Divergent and convergent evolution of fungal pathogenicity.</title>
        <authorList>
            <person name="Shang Y."/>
            <person name="Xiao G."/>
            <person name="Zheng P."/>
            <person name="Cen K."/>
            <person name="Zhan S."/>
            <person name="Wang C."/>
        </authorList>
    </citation>
    <scope>NUCLEOTIDE SEQUENCE [LARGE SCALE GENOMIC DNA]</scope>
    <source>
        <strain evidence="6 7">ARSEF 7405</strain>
    </source>
</reference>
<evidence type="ECO:0000256" key="4">
    <source>
        <dbReference type="SAM" id="MobiDB-lite"/>
    </source>
</evidence>
<feature type="region of interest" description="Disordered" evidence="4">
    <location>
        <begin position="1"/>
        <end position="33"/>
    </location>
</feature>
<dbReference type="InterPro" id="IPR051219">
    <property type="entry name" value="Heterochromatin_chromo-domain"/>
</dbReference>
<dbReference type="EMBL" id="AZGZ01000003">
    <property type="protein sequence ID" value="KZZ96205.1"/>
    <property type="molecule type" value="Genomic_DNA"/>
</dbReference>
<feature type="region of interest" description="Disordered" evidence="4">
    <location>
        <begin position="45"/>
        <end position="82"/>
    </location>
</feature>
<feature type="compositionally biased region" description="Basic and acidic residues" evidence="4">
    <location>
        <begin position="154"/>
        <end position="166"/>
    </location>
</feature>
<feature type="compositionally biased region" description="Polar residues" evidence="4">
    <location>
        <begin position="251"/>
        <end position="266"/>
    </location>
</feature>
<dbReference type="GO" id="GO:0006338">
    <property type="term" value="P:chromatin remodeling"/>
    <property type="evidence" value="ECO:0007669"/>
    <property type="project" value="UniProtKB-ARBA"/>
</dbReference>
<proteinExistence type="predicted"/>
<dbReference type="SUPFAM" id="SSF54160">
    <property type="entry name" value="Chromo domain-like"/>
    <property type="match status" value="1"/>
</dbReference>
<dbReference type="InterPro" id="IPR000953">
    <property type="entry name" value="Chromo/chromo_shadow_dom"/>
</dbReference>
<dbReference type="GO" id="GO:0005634">
    <property type="term" value="C:nucleus"/>
    <property type="evidence" value="ECO:0007669"/>
    <property type="project" value="UniProtKB-SubCell"/>
</dbReference>
<evidence type="ECO:0000256" key="3">
    <source>
        <dbReference type="ARBA" id="ARBA00023242"/>
    </source>
</evidence>
<feature type="compositionally biased region" description="Basic and acidic residues" evidence="4">
    <location>
        <begin position="59"/>
        <end position="76"/>
    </location>
</feature>
<feature type="compositionally biased region" description="Polar residues" evidence="4">
    <location>
        <begin position="18"/>
        <end position="32"/>
    </location>
</feature>
<dbReference type="CDD" id="cd00024">
    <property type="entry name" value="CD_CSD"/>
    <property type="match status" value="1"/>
</dbReference>
<evidence type="ECO:0000256" key="2">
    <source>
        <dbReference type="ARBA" id="ARBA00011353"/>
    </source>
</evidence>
<comment type="subcellular location">
    <subcellularLocation>
        <location evidence="1">Nucleus</location>
    </subcellularLocation>
</comment>